<dbReference type="EMBL" id="BARS01024719">
    <property type="protein sequence ID" value="GAG11136.1"/>
    <property type="molecule type" value="Genomic_DNA"/>
</dbReference>
<keyword evidence="1" id="KW-0328">Glycosyltransferase</keyword>
<dbReference type="InterPro" id="IPR013534">
    <property type="entry name" value="Starch_synth_cat_dom"/>
</dbReference>
<evidence type="ECO:0000313" key="4">
    <source>
        <dbReference type="EMBL" id="GAG11136.1"/>
    </source>
</evidence>
<organism evidence="4">
    <name type="scientific">marine sediment metagenome</name>
    <dbReference type="NCBI Taxonomy" id="412755"/>
    <lineage>
        <taxon>unclassified sequences</taxon>
        <taxon>metagenomes</taxon>
        <taxon>ecological metagenomes</taxon>
    </lineage>
</organism>
<evidence type="ECO:0000256" key="2">
    <source>
        <dbReference type="ARBA" id="ARBA00022679"/>
    </source>
</evidence>
<dbReference type="SUPFAM" id="SSF53756">
    <property type="entry name" value="UDP-Glycosyltransferase/glycogen phosphorylase"/>
    <property type="match status" value="1"/>
</dbReference>
<feature type="non-terminal residue" evidence="4">
    <location>
        <position position="268"/>
    </location>
</feature>
<proteinExistence type="predicted"/>
<dbReference type="PANTHER" id="PTHR45825:SF11">
    <property type="entry name" value="ALPHA AMYLASE DOMAIN-CONTAINING PROTEIN"/>
    <property type="match status" value="1"/>
</dbReference>
<sequence>VTLRKGKINDRIDIYFVGNAEYYDREGIYGDRKGDYRDNLERFTFFSRAVFEGMKQINWKPDIIHCHDWQVGLVPAYMKTIYRDDPFYSNTSVVFTIHNLAYQGNFTTDKYYVIGLGWEEFVYEKIEYYGTFSLLKAGIVYSDKITTVSETYSREIQTKAFGCGFEGVLEWRSKDLVGIINGIDYSIWNPEGDEFIKKKYSVKNIKKKIFNKADILKESSLPSDRKEVVPLIGIISRLAEQKGFDLIKSCIEELMSFDLQIVYSWYGG</sequence>
<feature type="non-terminal residue" evidence="4">
    <location>
        <position position="1"/>
    </location>
</feature>
<dbReference type="Gene3D" id="3.40.50.2000">
    <property type="entry name" value="Glycogen Phosphorylase B"/>
    <property type="match status" value="1"/>
</dbReference>
<dbReference type="PANTHER" id="PTHR45825">
    <property type="entry name" value="GRANULE-BOUND STARCH SYNTHASE 1, CHLOROPLASTIC/AMYLOPLASTIC"/>
    <property type="match status" value="1"/>
</dbReference>
<evidence type="ECO:0000256" key="1">
    <source>
        <dbReference type="ARBA" id="ARBA00022676"/>
    </source>
</evidence>
<comment type="caution">
    <text evidence="4">The sequence shown here is derived from an EMBL/GenBank/DDBJ whole genome shotgun (WGS) entry which is preliminary data.</text>
</comment>
<reference evidence="4" key="1">
    <citation type="journal article" date="2014" name="Front. Microbiol.">
        <title>High frequency of phylogenetically diverse reductive dehalogenase-homologous genes in deep subseafloor sedimentary metagenomes.</title>
        <authorList>
            <person name="Kawai M."/>
            <person name="Futagami T."/>
            <person name="Toyoda A."/>
            <person name="Takaki Y."/>
            <person name="Nishi S."/>
            <person name="Hori S."/>
            <person name="Arai W."/>
            <person name="Tsubouchi T."/>
            <person name="Morono Y."/>
            <person name="Uchiyama I."/>
            <person name="Ito T."/>
            <person name="Fujiyama A."/>
            <person name="Inagaki F."/>
            <person name="Takami H."/>
        </authorList>
    </citation>
    <scope>NUCLEOTIDE SEQUENCE</scope>
    <source>
        <strain evidence="4">Expedition CK06-06</strain>
    </source>
</reference>
<keyword evidence="2" id="KW-0808">Transferase</keyword>
<name>X0WEL6_9ZZZZ</name>
<dbReference type="AlphaFoldDB" id="X0WEL6"/>
<feature type="domain" description="Starch synthase catalytic" evidence="3">
    <location>
        <begin position="10"/>
        <end position="170"/>
    </location>
</feature>
<accession>X0WEL6</accession>
<gene>
    <name evidence="4" type="ORF">S01H1_39197</name>
</gene>
<dbReference type="Pfam" id="PF08323">
    <property type="entry name" value="Glyco_transf_5"/>
    <property type="match status" value="1"/>
</dbReference>
<dbReference type="GO" id="GO:0016757">
    <property type="term" value="F:glycosyltransferase activity"/>
    <property type="evidence" value="ECO:0007669"/>
    <property type="project" value="UniProtKB-KW"/>
</dbReference>
<evidence type="ECO:0000259" key="3">
    <source>
        <dbReference type="Pfam" id="PF08323"/>
    </source>
</evidence>
<protein>
    <recommendedName>
        <fullName evidence="3">Starch synthase catalytic domain-containing protein</fullName>
    </recommendedName>
</protein>